<evidence type="ECO:0000313" key="14">
    <source>
        <dbReference type="Proteomes" id="UP000193498"/>
    </source>
</evidence>
<keyword evidence="14" id="KW-1185">Reference proteome</keyword>
<feature type="domain" description="AGC-kinase C-terminal" evidence="12">
    <location>
        <begin position="347"/>
        <end position="415"/>
    </location>
</feature>
<organism evidence="13 14">
    <name type="scientific">Basidiobolus meristosporus CBS 931.73</name>
    <dbReference type="NCBI Taxonomy" id="1314790"/>
    <lineage>
        <taxon>Eukaryota</taxon>
        <taxon>Fungi</taxon>
        <taxon>Fungi incertae sedis</taxon>
        <taxon>Zoopagomycota</taxon>
        <taxon>Entomophthoromycotina</taxon>
        <taxon>Basidiobolomycetes</taxon>
        <taxon>Basidiobolales</taxon>
        <taxon>Basidiobolaceae</taxon>
        <taxon>Basidiobolus</taxon>
    </lineage>
</organism>
<dbReference type="EMBL" id="MCFE01000076">
    <property type="protein sequence ID" value="ORY00923.1"/>
    <property type="molecule type" value="Genomic_DNA"/>
</dbReference>
<evidence type="ECO:0000256" key="2">
    <source>
        <dbReference type="ARBA" id="ARBA00022527"/>
    </source>
</evidence>
<evidence type="ECO:0000256" key="4">
    <source>
        <dbReference type="ARBA" id="ARBA00022679"/>
    </source>
</evidence>
<dbReference type="EC" id="2.7.11.1" evidence="1"/>
<feature type="domain" description="Protein kinase" evidence="11">
    <location>
        <begin position="79"/>
        <end position="346"/>
    </location>
</feature>
<evidence type="ECO:0000256" key="8">
    <source>
        <dbReference type="ARBA" id="ARBA00038271"/>
    </source>
</evidence>
<dbReference type="GO" id="GO:0005737">
    <property type="term" value="C:cytoplasm"/>
    <property type="evidence" value="ECO:0007669"/>
    <property type="project" value="TreeGrafter"/>
</dbReference>
<dbReference type="GO" id="GO:0031032">
    <property type="term" value="P:actomyosin structure organization"/>
    <property type="evidence" value="ECO:0007669"/>
    <property type="project" value="TreeGrafter"/>
</dbReference>
<evidence type="ECO:0000259" key="12">
    <source>
        <dbReference type="PROSITE" id="PS51285"/>
    </source>
</evidence>
<name>A0A1Y1YSB7_9FUNG</name>
<dbReference type="InterPro" id="IPR011009">
    <property type="entry name" value="Kinase-like_dom_sf"/>
</dbReference>
<dbReference type="PROSITE" id="PS50011">
    <property type="entry name" value="PROTEIN_KINASE_DOM"/>
    <property type="match status" value="1"/>
</dbReference>
<dbReference type="PANTHER" id="PTHR22988:SF71">
    <property type="entry name" value="CITRON RHO-INTERACTING KINASE"/>
    <property type="match status" value="1"/>
</dbReference>
<keyword evidence="7" id="KW-0067">ATP-binding</keyword>
<comment type="catalytic activity">
    <reaction evidence="10">
        <text>L-seryl-[protein] + ATP = O-phospho-L-seryl-[protein] + ADP + H(+)</text>
        <dbReference type="Rhea" id="RHEA:17989"/>
        <dbReference type="Rhea" id="RHEA-COMP:9863"/>
        <dbReference type="Rhea" id="RHEA-COMP:11604"/>
        <dbReference type="ChEBI" id="CHEBI:15378"/>
        <dbReference type="ChEBI" id="CHEBI:29999"/>
        <dbReference type="ChEBI" id="CHEBI:30616"/>
        <dbReference type="ChEBI" id="CHEBI:83421"/>
        <dbReference type="ChEBI" id="CHEBI:456216"/>
        <dbReference type="EC" id="2.7.11.1"/>
    </reaction>
</comment>
<dbReference type="STRING" id="1314790.A0A1Y1YSB7"/>
<comment type="catalytic activity">
    <reaction evidence="9">
        <text>L-threonyl-[protein] + ATP = O-phospho-L-threonyl-[protein] + ADP + H(+)</text>
        <dbReference type="Rhea" id="RHEA:46608"/>
        <dbReference type="Rhea" id="RHEA-COMP:11060"/>
        <dbReference type="Rhea" id="RHEA-COMP:11605"/>
        <dbReference type="ChEBI" id="CHEBI:15378"/>
        <dbReference type="ChEBI" id="CHEBI:30013"/>
        <dbReference type="ChEBI" id="CHEBI:30616"/>
        <dbReference type="ChEBI" id="CHEBI:61977"/>
        <dbReference type="ChEBI" id="CHEBI:456216"/>
        <dbReference type="EC" id="2.7.11.1"/>
    </reaction>
</comment>
<accession>A0A1Y1YSB7</accession>
<dbReference type="PROSITE" id="PS00108">
    <property type="entry name" value="PROTEIN_KINASE_ST"/>
    <property type="match status" value="1"/>
</dbReference>
<dbReference type="Gene3D" id="3.30.200.20">
    <property type="entry name" value="Phosphorylase Kinase, domain 1"/>
    <property type="match status" value="1"/>
</dbReference>
<dbReference type="InterPro" id="IPR000961">
    <property type="entry name" value="AGC-kinase_C"/>
</dbReference>
<keyword evidence="6 13" id="KW-0418">Kinase</keyword>
<protein>
    <recommendedName>
        <fullName evidence="1">non-specific serine/threonine protein kinase</fullName>
        <ecNumber evidence="1">2.7.11.1</ecNumber>
    </recommendedName>
</protein>
<evidence type="ECO:0000256" key="9">
    <source>
        <dbReference type="ARBA" id="ARBA00047899"/>
    </source>
</evidence>
<dbReference type="GO" id="GO:0004674">
    <property type="term" value="F:protein serine/threonine kinase activity"/>
    <property type="evidence" value="ECO:0007669"/>
    <property type="project" value="UniProtKB-KW"/>
</dbReference>
<dbReference type="AlphaFoldDB" id="A0A1Y1YSB7"/>
<dbReference type="GO" id="GO:0005856">
    <property type="term" value="C:cytoskeleton"/>
    <property type="evidence" value="ECO:0007669"/>
    <property type="project" value="TreeGrafter"/>
</dbReference>
<dbReference type="OrthoDB" id="3638488at2759"/>
<dbReference type="PANTHER" id="PTHR22988">
    <property type="entry name" value="MYOTONIC DYSTROPHY S/T KINASE-RELATED"/>
    <property type="match status" value="1"/>
</dbReference>
<evidence type="ECO:0000313" key="13">
    <source>
        <dbReference type="EMBL" id="ORY00923.1"/>
    </source>
</evidence>
<dbReference type="PROSITE" id="PS51285">
    <property type="entry name" value="AGC_KINASE_CTER"/>
    <property type="match status" value="1"/>
</dbReference>
<keyword evidence="4" id="KW-0808">Transferase</keyword>
<evidence type="ECO:0000256" key="1">
    <source>
        <dbReference type="ARBA" id="ARBA00012513"/>
    </source>
</evidence>
<dbReference type="InterPro" id="IPR008271">
    <property type="entry name" value="Ser/Thr_kinase_AS"/>
</dbReference>
<evidence type="ECO:0000256" key="10">
    <source>
        <dbReference type="ARBA" id="ARBA00048679"/>
    </source>
</evidence>
<dbReference type="SMART" id="SM00220">
    <property type="entry name" value="S_TKc"/>
    <property type="match status" value="1"/>
</dbReference>
<proteinExistence type="inferred from homology"/>
<comment type="caution">
    <text evidence="13">The sequence shown here is derived from an EMBL/GenBank/DDBJ whole genome shotgun (WGS) entry which is preliminary data.</text>
</comment>
<dbReference type="InterPro" id="IPR050839">
    <property type="entry name" value="Rho-assoc_Ser/Thr_Kinase"/>
</dbReference>
<evidence type="ECO:0000256" key="5">
    <source>
        <dbReference type="ARBA" id="ARBA00022741"/>
    </source>
</evidence>
<dbReference type="FunFam" id="1.10.510.10:FF:000751">
    <property type="entry name" value="Non-specific serine/threonine protein kinase"/>
    <property type="match status" value="1"/>
</dbReference>
<keyword evidence="5" id="KW-0547">Nucleotide-binding</keyword>
<dbReference type="InParanoid" id="A0A1Y1YSB7"/>
<dbReference type="Pfam" id="PF00069">
    <property type="entry name" value="Pkinase"/>
    <property type="match status" value="1"/>
</dbReference>
<dbReference type="SUPFAM" id="SSF56112">
    <property type="entry name" value="Protein kinase-like (PK-like)"/>
    <property type="match status" value="1"/>
</dbReference>
<evidence type="ECO:0000259" key="11">
    <source>
        <dbReference type="PROSITE" id="PS50011"/>
    </source>
</evidence>
<dbReference type="Gene3D" id="1.10.510.10">
    <property type="entry name" value="Transferase(Phosphotransferase) domain 1"/>
    <property type="match status" value="1"/>
</dbReference>
<reference evidence="13 14" key="1">
    <citation type="submission" date="2016-07" db="EMBL/GenBank/DDBJ databases">
        <title>Pervasive Adenine N6-methylation of Active Genes in Fungi.</title>
        <authorList>
            <consortium name="DOE Joint Genome Institute"/>
            <person name="Mondo S.J."/>
            <person name="Dannebaum R.O."/>
            <person name="Kuo R.C."/>
            <person name="Labutti K."/>
            <person name="Haridas S."/>
            <person name="Kuo A."/>
            <person name="Salamov A."/>
            <person name="Ahrendt S.R."/>
            <person name="Lipzen A."/>
            <person name="Sullivan W."/>
            <person name="Andreopoulos W.B."/>
            <person name="Clum A."/>
            <person name="Lindquist E."/>
            <person name="Daum C."/>
            <person name="Ramamoorthy G.K."/>
            <person name="Gryganskyi A."/>
            <person name="Culley D."/>
            <person name="Magnuson J.K."/>
            <person name="James T.Y."/>
            <person name="O'Malley M.A."/>
            <person name="Stajich J.E."/>
            <person name="Spatafora J.W."/>
            <person name="Visel A."/>
            <person name="Grigoriev I.V."/>
        </authorList>
    </citation>
    <scope>NUCLEOTIDE SEQUENCE [LARGE SCALE GENOMIC DNA]</scope>
    <source>
        <strain evidence="13 14">CBS 931.73</strain>
    </source>
</reference>
<dbReference type="InterPro" id="IPR000719">
    <property type="entry name" value="Prot_kinase_dom"/>
</dbReference>
<sequence>MSLPRPENASQYQDRIPTPFLGSKESLTYLDTLLDTFLAMYEDCDTIDLSGIEDTQACLSNSISIASRLDALRPHKSEYEMLKPLAQGEFGMVSVVRKKSTGDVYAMKTMHKQYILRRREQAFYMEERDILARGRGSWWIPNLHSAFQDHENLYLVMEYVPGGDLFSLLAKRDEPILDEQAARFYIAEVILALEELHALGYAHRDIKPSNILIDRTGHIKLADFGSSIQIGPFNKITSSVPVGTCDYISPEILQAQESSHDSYGKECDWWSVGIVLYEMLQGDPPFYSESVIETYSRIMRPQDELQFVEDIPLSTTAQDLIRRLLCIKENRLGSNGVEEIKRHPFFAGYQWNNRALETPPYIPTSESPFDTGNFLPMEDAQKPIAISNNDRDLVGKYFPFIGFTYHFGNTKNFDTDTQAYCLSIPAGLVKDKIPEKEKSNLEQAIESRKLYYQTFRDENSRLRVQALSWKNTTPTCSISSRDFSGVRSSTSTISALKQKYFENEVALLNTFLEELDYQLHEYCLEREQSLLLKDAESRTERSSLDSLNTEQSNIDDIGLLAGSIDVGKPHKLHLGSRNAIPESNPKYGPHLDTAHCKSEEQTKLTKTSNLMNEVHQSSIRANEAVIYPQDLNRVLEAKLSTVYGKVGRYYNQISIEAVLRNNTVGEVDQLLLGKAIISLKHNTNLSNRAYHHTSEREVKNCGVHDLANEQIKQAFRVPDLERYI</sequence>
<evidence type="ECO:0000256" key="3">
    <source>
        <dbReference type="ARBA" id="ARBA00022553"/>
    </source>
</evidence>
<keyword evidence="3" id="KW-0597">Phosphoprotein</keyword>
<keyword evidence="2" id="KW-0723">Serine/threonine-protein kinase</keyword>
<dbReference type="GO" id="GO:0005524">
    <property type="term" value="F:ATP binding"/>
    <property type="evidence" value="ECO:0007669"/>
    <property type="project" value="UniProtKB-KW"/>
</dbReference>
<evidence type="ECO:0000256" key="6">
    <source>
        <dbReference type="ARBA" id="ARBA00022777"/>
    </source>
</evidence>
<comment type="similarity">
    <text evidence="8">Belongs to the protein kinase superfamily. STE Ser/Thr protein kinase family. COT1 subfamily.</text>
</comment>
<gene>
    <name evidence="13" type="ORF">K493DRAFT_335153</name>
</gene>
<evidence type="ECO:0000256" key="7">
    <source>
        <dbReference type="ARBA" id="ARBA00022840"/>
    </source>
</evidence>
<dbReference type="Proteomes" id="UP000193498">
    <property type="component" value="Unassembled WGS sequence"/>
</dbReference>